<evidence type="ECO:0000313" key="3">
    <source>
        <dbReference type="EMBL" id="CCO17238.1"/>
    </source>
</evidence>
<accession>K8F6M3</accession>
<feature type="region of interest" description="Disordered" evidence="1">
    <location>
        <begin position="55"/>
        <end position="94"/>
    </location>
</feature>
<feature type="compositionally biased region" description="Basic and acidic residues" evidence="1">
    <location>
        <begin position="70"/>
        <end position="94"/>
    </location>
</feature>
<dbReference type="AlphaFoldDB" id="K8F6M3"/>
<dbReference type="KEGG" id="bpg:Bathy06g04260"/>
<evidence type="ECO:0000313" key="4">
    <source>
        <dbReference type="Proteomes" id="UP000198341"/>
    </source>
</evidence>
<feature type="signal peptide" evidence="2">
    <location>
        <begin position="1"/>
        <end position="19"/>
    </location>
</feature>
<dbReference type="EMBL" id="FO082273">
    <property type="protein sequence ID" value="CCO17238.1"/>
    <property type="molecule type" value="Genomic_DNA"/>
</dbReference>
<dbReference type="GeneID" id="19015407"/>
<sequence>MRARVVYSLFFVTVLVVFSESFCFASSTTTKNTAVSQALQRGRRRYLLEEKPTASDARNHLHRSLFIPPKEGEEEKEKGEKETQKSENEWRGAETKTLANLLDLEQKYGKMMSDFREQKGGGMSLADLDRIGDEYRAASRAHHEELERAKSMLGKEGGDRDSGDDRRSDDSDESTIPRTDGGIDNNENIDVNDPATRERFFKARARKEDDELIVFAVGDTRDHRRVTKDPAIATISTDFVANVALNLKAMGIEHYVVVASSKELCETLKTRYAEVFGEYGSCGFSTAYTENAQQLEKWNLKVGDMFLLWMQQWLFVSQAMEYGYSVMRVDSDVVFLEDPYKIINGPLMSPFRVISQTDLFAANTRPKCDRKVDKATLTEERKRYSAALGNDIVLCDDAVPNALLNIGLIYFRKSTLTPHKETALYDFFVKLNGKFQSILEDQNADGNAERLLDQPIFRDVMNQFFVGSFKVATAGDGMTSMYQHNACPHDDANECEIIQKERKVTALSFVEISKQPRNLGDAIVPELVLGAPDWFFGRGCLRGVADGTKTVRSIRDMMTKANLDKSEYPIGKDTCPANPRAGTSMRAPGKAARGGGLVAVHAVYSKAKKRVDAMRALGWWRLDEDSTTTQKDDDACENNSGNANGILFTHTYFRQNEIGYKAFVCAGKPKAVGQCACCSGVPEITLEKELKFIEYAADDQIRPVGNTEKLQRVAHGCGALDDFNGGWNEFWN</sequence>
<proteinExistence type="predicted"/>
<feature type="region of interest" description="Disordered" evidence="1">
    <location>
        <begin position="569"/>
        <end position="589"/>
    </location>
</feature>
<evidence type="ECO:0000256" key="1">
    <source>
        <dbReference type="SAM" id="MobiDB-lite"/>
    </source>
</evidence>
<protein>
    <submittedName>
        <fullName evidence="3">Uncharacterized protein</fullName>
    </submittedName>
</protein>
<organism evidence="3 4">
    <name type="scientific">Bathycoccus prasinos</name>
    <dbReference type="NCBI Taxonomy" id="41875"/>
    <lineage>
        <taxon>Eukaryota</taxon>
        <taxon>Viridiplantae</taxon>
        <taxon>Chlorophyta</taxon>
        <taxon>Mamiellophyceae</taxon>
        <taxon>Mamiellales</taxon>
        <taxon>Bathycoccaceae</taxon>
        <taxon>Bathycoccus</taxon>
    </lineage>
</organism>
<keyword evidence="4" id="KW-1185">Reference proteome</keyword>
<keyword evidence="2" id="KW-0732">Signal</keyword>
<dbReference type="Proteomes" id="UP000198341">
    <property type="component" value="Chromosome 6"/>
</dbReference>
<dbReference type="RefSeq" id="XP_007512638.1">
    <property type="nucleotide sequence ID" value="XM_007512576.1"/>
</dbReference>
<feature type="chain" id="PRO_5003917760" evidence="2">
    <location>
        <begin position="20"/>
        <end position="732"/>
    </location>
</feature>
<feature type="region of interest" description="Disordered" evidence="1">
    <location>
        <begin position="142"/>
        <end position="191"/>
    </location>
</feature>
<dbReference type="eggNOG" id="ENOG502SP9A">
    <property type="taxonomic scope" value="Eukaryota"/>
</dbReference>
<name>K8F6M3_9CHLO</name>
<reference evidence="3 4" key="1">
    <citation type="submission" date="2011-10" db="EMBL/GenBank/DDBJ databases">
        <authorList>
            <person name="Genoscope - CEA"/>
        </authorList>
    </citation>
    <scope>NUCLEOTIDE SEQUENCE [LARGE SCALE GENOMIC DNA]</scope>
    <source>
        <strain evidence="3 4">RCC 1105</strain>
    </source>
</reference>
<gene>
    <name evidence="3" type="ORF">Bathy06g04260</name>
</gene>
<evidence type="ECO:0000256" key="2">
    <source>
        <dbReference type="SAM" id="SignalP"/>
    </source>
</evidence>
<dbReference type="OrthoDB" id="10586073at2759"/>
<feature type="compositionally biased region" description="Basic and acidic residues" evidence="1">
    <location>
        <begin position="156"/>
        <end position="169"/>
    </location>
</feature>